<dbReference type="EC" id="2.7.7.19" evidence="11"/>
<dbReference type="AlphaFoldDB" id="A0A6A6TN30"/>
<keyword evidence="10 11" id="KW-0539">Nucleus</keyword>
<dbReference type="CDD" id="cd05402">
    <property type="entry name" value="NT_PAP_TUTase"/>
    <property type="match status" value="1"/>
</dbReference>
<feature type="compositionally biased region" description="Basic and acidic residues" evidence="14">
    <location>
        <begin position="515"/>
        <end position="532"/>
    </location>
</feature>
<comment type="function">
    <text evidence="11">Polymerase that creates the 3'-poly(A) tail of mRNA's.</text>
</comment>
<dbReference type="Pfam" id="PF04926">
    <property type="entry name" value="PAP_RNA-bind"/>
    <property type="match status" value="1"/>
</dbReference>
<feature type="compositionally biased region" description="Basic and acidic residues" evidence="14">
    <location>
        <begin position="555"/>
        <end position="567"/>
    </location>
</feature>
<dbReference type="GO" id="GO:1990817">
    <property type="term" value="F:poly(A) RNA polymerase activity"/>
    <property type="evidence" value="ECO:0007669"/>
    <property type="project" value="UniProtKB-UniRule"/>
</dbReference>
<feature type="binding site" evidence="12">
    <location>
        <position position="232"/>
    </location>
    <ligand>
        <name>ATP</name>
        <dbReference type="ChEBI" id="CHEBI:30616"/>
    </ligand>
</feature>
<feature type="compositionally biased region" description="Polar residues" evidence="14">
    <location>
        <begin position="10"/>
        <end position="19"/>
    </location>
</feature>
<evidence type="ECO:0000256" key="5">
    <source>
        <dbReference type="ARBA" id="ARBA00022679"/>
    </source>
</evidence>
<dbReference type="Proteomes" id="UP000799324">
    <property type="component" value="Unassembled WGS sequence"/>
</dbReference>
<feature type="binding site" evidence="12">
    <location>
        <begin position="102"/>
        <end position="104"/>
    </location>
    <ligand>
        <name>ATP</name>
        <dbReference type="ChEBI" id="CHEBI:30616"/>
    </ligand>
</feature>
<feature type="region of interest" description="Disordered" evidence="14">
    <location>
        <begin position="515"/>
        <end position="578"/>
    </location>
</feature>
<keyword evidence="7 11" id="KW-0547">Nucleotide-binding</keyword>
<dbReference type="PANTHER" id="PTHR10682:SF10">
    <property type="entry name" value="POLYNUCLEOTIDE ADENYLYLTRANSFERASE"/>
    <property type="match status" value="1"/>
</dbReference>
<dbReference type="InterPro" id="IPR048840">
    <property type="entry name" value="PolA_pol_NTPase"/>
</dbReference>
<dbReference type="InterPro" id="IPR043519">
    <property type="entry name" value="NT_sf"/>
</dbReference>
<evidence type="ECO:0000256" key="13">
    <source>
        <dbReference type="PIRSR" id="PIRSR018425-2"/>
    </source>
</evidence>
<evidence type="ECO:0000313" key="19">
    <source>
        <dbReference type="Proteomes" id="UP000799324"/>
    </source>
</evidence>
<evidence type="ECO:0000259" key="16">
    <source>
        <dbReference type="Pfam" id="PF04928"/>
    </source>
</evidence>
<gene>
    <name evidence="18" type="ORF">K491DRAFT_649933</name>
</gene>
<evidence type="ECO:0000256" key="10">
    <source>
        <dbReference type="ARBA" id="ARBA00023242"/>
    </source>
</evidence>
<dbReference type="PIRSF" id="PIRSF018425">
    <property type="entry name" value="PolyA_polymerase"/>
    <property type="match status" value="1"/>
</dbReference>
<dbReference type="InterPro" id="IPR011068">
    <property type="entry name" value="NuclTrfase_I-like_C"/>
</dbReference>
<dbReference type="GO" id="GO:0003723">
    <property type="term" value="F:RNA binding"/>
    <property type="evidence" value="ECO:0007669"/>
    <property type="project" value="UniProtKB-UniRule"/>
</dbReference>
<feature type="domain" description="Poly(A) polymerase nucleotidyltransferase" evidence="17">
    <location>
        <begin position="10"/>
        <end position="209"/>
    </location>
</feature>
<dbReference type="InterPro" id="IPR014492">
    <property type="entry name" value="PolyA_polymerase"/>
</dbReference>
<keyword evidence="9 13" id="KW-0460">Magnesium</keyword>
<dbReference type="GO" id="GO:0005524">
    <property type="term" value="F:ATP binding"/>
    <property type="evidence" value="ECO:0007669"/>
    <property type="project" value="UniProtKB-UniRule"/>
</dbReference>
<comment type="catalytic activity">
    <reaction evidence="11">
        <text>RNA(n) + ATP = RNA(n)-3'-adenine ribonucleotide + diphosphate</text>
        <dbReference type="Rhea" id="RHEA:11332"/>
        <dbReference type="Rhea" id="RHEA-COMP:14527"/>
        <dbReference type="Rhea" id="RHEA-COMP:17347"/>
        <dbReference type="ChEBI" id="CHEBI:30616"/>
        <dbReference type="ChEBI" id="CHEBI:33019"/>
        <dbReference type="ChEBI" id="CHEBI:140395"/>
        <dbReference type="ChEBI" id="CHEBI:173115"/>
        <dbReference type="EC" id="2.7.7.19"/>
    </reaction>
</comment>
<feature type="binding site" evidence="13">
    <location>
        <position position="104"/>
    </location>
    <ligand>
        <name>Mg(2+)</name>
        <dbReference type="ChEBI" id="CHEBI:18420"/>
        <label>2</label>
        <note>catalytic</note>
    </ligand>
</feature>
<evidence type="ECO:0000313" key="18">
    <source>
        <dbReference type="EMBL" id="KAF2660004.1"/>
    </source>
</evidence>
<feature type="binding site" evidence="12">
    <location>
        <begin position="241"/>
        <end position="242"/>
    </location>
    <ligand>
        <name>ATP</name>
        <dbReference type="ChEBI" id="CHEBI:30616"/>
    </ligand>
</feature>
<dbReference type="InterPro" id="IPR007010">
    <property type="entry name" value="PolA_pol_RNA-bd_dom"/>
</dbReference>
<comment type="cofactor">
    <cofactor evidence="1">
        <name>Mn(2+)</name>
        <dbReference type="ChEBI" id="CHEBI:29035"/>
    </cofactor>
</comment>
<dbReference type="FunFam" id="1.10.1410.10:FF:000001">
    <property type="entry name" value="Putative poly(A) polymerase gamma"/>
    <property type="match status" value="1"/>
</dbReference>
<name>A0A6A6TN30_9PLEO</name>
<accession>A0A6A6TN30</accession>
<dbReference type="Gene3D" id="3.30.460.10">
    <property type="entry name" value="Beta Polymerase, domain 2"/>
    <property type="match status" value="1"/>
</dbReference>
<evidence type="ECO:0000256" key="2">
    <source>
        <dbReference type="ARBA" id="ARBA00004123"/>
    </source>
</evidence>
<evidence type="ECO:0000256" key="11">
    <source>
        <dbReference type="PIRNR" id="PIRNR018425"/>
    </source>
</evidence>
<dbReference type="EMBL" id="MU004302">
    <property type="protein sequence ID" value="KAF2660004.1"/>
    <property type="molecule type" value="Genomic_DNA"/>
</dbReference>
<evidence type="ECO:0000256" key="9">
    <source>
        <dbReference type="ARBA" id="ARBA00022842"/>
    </source>
</evidence>
<dbReference type="Pfam" id="PF20750">
    <property type="entry name" value="PAP_NTPase"/>
    <property type="match status" value="1"/>
</dbReference>
<feature type="compositionally biased region" description="Basic residues" evidence="14">
    <location>
        <begin position="533"/>
        <end position="545"/>
    </location>
</feature>
<feature type="binding site" evidence="12">
    <location>
        <begin position="89"/>
        <end position="91"/>
    </location>
    <ligand>
        <name>ATP</name>
        <dbReference type="ChEBI" id="CHEBI:30616"/>
    </ligand>
</feature>
<dbReference type="SUPFAM" id="SSF55003">
    <property type="entry name" value="PAP/Archaeal CCA-adding enzyme, C-terminal domain"/>
    <property type="match status" value="1"/>
</dbReference>
<organism evidence="18 19">
    <name type="scientific">Lophiostoma macrostomum CBS 122681</name>
    <dbReference type="NCBI Taxonomy" id="1314788"/>
    <lineage>
        <taxon>Eukaryota</taxon>
        <taxon>Fungi</taxon>
        <taxon>Dikarya</taxon>
        <taxon>Ascomycota</taxon>
        <taxon>Pezizomycotina</taxon>
        <taxon>Dothideomycetes</taxon>
        <taxon>Pleosporomycetidae</taxon>
        <taxon>Pleosporales</taxon>
        <taxon>Lophiostomataceae</taxon>
        <taxon>Lophiostoma</taxon>
    </lineage>
</organism>
<dbReference type="GO" id="GO:0006397">
    <property type="term" value="P:mRNA processing"/>
    <property type="evidence" value="ECO:0007669"/>
    <property type="project" value="UniProtKB-KW"/>
</dbReference>
<proteinExistence type="inferred from homology"/>
<evidence type="ECO:0000256" key="1">
    <source>
        <dbReference type="ARBA" id="ARBA00001936"/>
    </source>
</evidence>
<dbReference type="PANTHER" id="PTHR10682">
    <property type="entry name" value="POLY A POLYMERASE"/>
    <property type="match status" value="1"/>
</dbReference>
<comment type="subcellular location">
    <subcellularLocation>
        <location evidence="2 11">Nucleus</location>
    </subcellularLocation>
</comment>
<dbReference type="GO" id="GO:0031123">
    <property type="term" value="P:RNA 3'-end processing"/>
    <property type="evidence" value="ECO:0007669"/>
    <property type="project" value="InterPro"/>
</dbReference>
<evidence type="ECO:0000256" key="6">
    <source>
        <dbReference type="ARBA" id="ARBA00022723"/>
    </source>
</evidence>
<reference evidence="18" key="1">
    <citation type="journal article" date="2020" name="Stud. Mycol.">
        <title>101 Dothideomycetes genomes: a test case for predicting lifestyles and emergence of pathogens.</title>
        <authorList>
            <person name="Haridas S."/>
            <person name="Albert R."/>
            <person name="Binder M."/>
            <person name="Bloem J."/>
            <person name="Labutti K."/>
            <person name="Salamov A."/>
            <person name="Andreopoulos B."/>
            <person name="Baker S."/>
            <person name="Barry K."/>
            <person name="Bills G."/>
            <person name="Bluhm B."/>
            <person name="Cannon C."/>
            <person name="Castanera R."/>
            <person name="Culley D."/>
            <person name="Daum C."/>
            <person name="Ezra D."/>
            <person name="Gonzalez J."/>
            <person name="Henrissat B."/>
            <person name="Kuo A."/>
            <person name="Liang C."/>
            <person name="Lipzen A."/>
            <person name="Lutzoni F."/>
            <person name="Magnuson J."/>
            <person name="Mondo S."/>
            <person name="Nolan M."/>
            <person name="Ohm R."/>
            <person name="Pangilinan J."/>
            <person name="Park H.-J."/>
            <person name="Ramirez L."/>
            <person name="Alfaro M."/>
            <person name="Sun H."/>
            <person name="Tritt A."/>
            <person name="Yoshinaga Y."/>
            <person name="Zwiers L.-H."/>
            <person name="Turgeon B."/>
            <person name="Goodwin S."/>
            <person name="Spatafora J."/>
            <person name="Crous P."/>
            <person name="Grigoriev I."/>
        </authorList>
    </citation>
    <scope>NUCLEOTIDE SEQUENCE</scope>
    <source>
        <strain evidence="18">CBS 122681</strain>
    </source>
</reference>
<keyword evidence="4 11" id="KW-0507">mRNA processing</keyword>
<evidence type="ECO:0000256" key="14">
    <source>
        <dbReference type="SAM" id="MobiDB-lite"/>
    </source>
</evidence>
<feature type="region of interest" description="Disordered" evidence="14">
    <location>
        <begin position="1"/>
        <end position="22"/>
    </location>
</feature>
<keyword evidence="6 13" id="KW-0479">Metal-binding</keyword>
<protein>
    <recommendedName>
        <fullName evidence="11">Poly(A) polymerase</fullName>
        <ecNumber evidence="11">2.7.7.19</ecNumber>
    </recommendedName>
</protein>
<feature type="binding site" evidence="13">
    <location>
        <position position="159"/>
    </location>
    <ligand>
        <name>Mg(2+)</name>
        <dbReference type="ChEBI" id="CHEBI:18420"/>
        <label>2</label>
        <note>catalytic</note>
    </ligand>
</feature>
<feature type="binding site" evidence="13">
    <location>
        <position position="102"/>
    </location>
    <ligand>
        <name>Mg(2+)</name>
        <dbReference type="ChEBI" id="CHEBI:18420"/>
        <label>2</label>
        <note>catalytic</note>
    </ligand>
</feature>
<dbReference type="Gene3D" id="3.30.70.590">
    <property type="entry name" value="Poly(A) polymerase predicted RNA binding domain"/>
    <property type="match status" value="1"/>
</dbReference>
<feature type="domain" description="Poly(A) polymerase central" evidence="16">
    <location>
        <begin position="215"/>
        <end position="357"/>
    </location>
</feature>
<dbReference type="GO" id="GO:0046872">
    <property type="term" value="F:metal ion binding"/>
    <property type="evidence" value="ECO:0007669"/>
    <property type="project" value="UniProtKB-KW"/>
</dbReference>
<dbReference type="OrthoDB" id="412748at2759"/>
<evidence type="ECO:0000256" key="3">
    <source>
        <dbReference type="ARBA" id="ARBA00010912"/>
    </source>
</evidence>
<feature type="domain" description="Poly(A) polymerase RNA-binding" evidence="15">
    <location>
        <begin position="361"/>
        <end position="530"/>
    </location>
</feature>
<dbReference type="Pfam" id="PF04928">
    <property type="entry name" value="PAP_central"/>
    <property type="match status" value="1"/>
</dbReference>
<comment type="similarity">
    <text evidence="3 11">Belongs to the poly(A) polymerase family.</text>
</comment>
<dbReference type="InterPro" id="IPR007012">
    <property type="entry name" value="PolA_pol_cen_dom"/>
</dbReference>
<feature type="binding site" evidence="13">
    <location>
        <position position="104"/>
    </location>
    <ligand>
        <name>Mg(2+)</name>
        <dbReference type="ChEBI" id="CHEBI:18420"/>
        <label>1</label>
        <note>catalytic</note>
    </ligand>
</feature>
<evidence type="ECO:0000256" key="8">
    <source>
        <dbReference type="ARBA" id="ARBA00022840"/>
    </source>
</evidence>
<dbReference type="Gene3D" id="1.10.1410.10">
    <property type="match status" value="1"/>
</dbReference>
<dbReference type="GO" id="GO:0005634">
    <property type="term" value="C:nucleus"/>
    <property type="evidence" value="ECO:0007669"/>
    <property type="project" value="UniProtKB-SubCell"/>
</dbReference>
<sequence length="578" mass="64938">MEDQPKRSWGISQPISQAHPTEADLKLNEQLLEALKRENNFESPEGQANRKKVLEHLQNVTLEFIRRASKAKGFAQSTIDNSGGKIFTFGSYALGAFNPSSDIDTLLTAPKHIVVDDFFKHFPPTFREMSSPEDISEFNPVPTAYVPIIKMKFRGVSIDLLFVSLPSKTSIPPGPEFNLLDKNLLRGLDDQSMRSVNGTRVCKEILDAVPHHTPFRHALRAVKLWAERRGIYGNVFGYPGGVAWAIMVARICQLYPFACGATILTKFFKLLENWQWPRPVMLKNYEEGAFGLKVWNSEIYPGDKAHLMPVLTPAFPSMCSTHTITPSTKHMILQEFRTADAIIGSVLYGKKSWTDLFGYHTFFTKDHKYYLSVIAACRTKEAQESFSGLVQSKVRGIVKGIDEGQAGVEIARPFPHEFRRVHRCKTEDQIDEICQGKMNWHVAGKDVAENGTNAEPEQFVVYTTTWYIGLTLPEGEQKSLDISYPVASFKGAVTTASTYDPETMSVKVVHTRNHQLPDDVFRPGETRPVKPVKEKRKKAQTKSTKRSFAETGLDDSEHVPAKRRESVNAHGLSHATPA</sequence>
<feature type="binding site" evidence="12">
    <location>
        <position position="159"/>
    </location>
    <ligand>
        <name>ATP</name>
        <dbReference type="ChEBI" id="CHEBI:30616"/>
    </ligand>
</feature>
<keyword evidence="5 11" id="KW-0808">Transferase</keyword>
<comment type="cofactor">
    <cofactor evidence="13">
        <name>Mg(2+)</name>
        <dbReference type="ChEBI" id="CHEBI:18420"/>
    </cofactor>
    <text evidence="13">Binds 2 magnesium ions. Also active with manganese.</text>
</comment>
<evidence type="ECO:0000256" key="12">
    <source>
        <dbReference type="PIRSR" id="PIRSR018425-1"/>
    </source>
</evidence>
<evidence type="ECO:0000256" key="4">
    <source>
        <dbReference type="ARBA" id="ARBA00022664"/>
    </source>
</evidence>
<dbReference type="SUPFAM" id="SSF81631">
    <property type="entry name" value="PAP/OAS1 substrate-binding domain"/>
    <property type="match status" value="1"/>
</dbReference>
<evidence type="ECO:0000259" key="15">
    <source>
        <dbReference type="Pfam" id="PF04926"/>
    </source>
</evidence>
<dbReference type="SUPFAM" id="SSF81301">
    <property type="entry name" value="Nucleotidyltransferase"/>
    <property type="match status" value="1"/>
</dbReference>
<evidence type="ECO:0000256" key="7">
    <source>
        <dbReference type="ARBA" id="ARBA00022741"/>
    </source>
</evidence>
<keyword evidence="8 11" id="KW-0067">ATP-binding</keyword>
<evidence type="ECO:0000259" key="17">
    <source>
        <dbReference type="Pfam" id="PF20750"/>
    </source>
</evidence>
<feature type="binding site" evidence="12">
    <location>
        <position position="223"/>
    </location>
    <ligand>
        <name>ATP</name>
        <dbReference type="ChEBI" id="CHEBI:30616"/>
    </ligand>
</feature>
<dbReference type="FunFam" id="3.30.460.10:FF:000002">
    <property type="entry name" value="Poly(A) polymerase alpha, putative"/>
    <property type="match status" value="1"/>
</dbReference>
<feature type="binding site" evidence="13">
    <location>
        <position position="102"/>
    </location>
    <ligand>
        <name>Mg(2+)</name>
        <dbReference type="ChEBI" id="CHEBI:18420"/>
        <label>1</label>
        <note>catalytic</note>
    </ligand>
</feature>
<keyword evidence="19" id="KW-1185">Reference proteome</keyword>